<gene>
    <name evidence="1" type="ORF">MPLDJ20_80061</name>
</gene>
<reference evidence="1 2" key="1">
    <citation type="submission" date="2014-08" db="EMBL/GenBank/DDBJ databases">
        <authorList>
            <person name="Moulin Lionel"/>
        </authorList>
    </citation>
    <scope>NUCLEOTIDE SEQUENCE [LARGE SCALE GENOMIC DNA]</scope>
</reference>
<evidence type="ECO:0000313" key="2">
    <source>
        <dbReference type="Proteomes" id="UP000046373"/>
    </source>
</evidence>
<name>A0A090GRF0_MESPL</name>
<sequence length="61" mass="6778">MSISNRRYRQRTGATTILTRIVTCGATHRWQAGNQSLLDVLSKPGGNHDHCGNCQGFHRTP</sequence>
<evidence type="ECO:0000313" key="1">
    <source>
        <dbReference type="EMBL" id="CDX45847.1"/>
    </source>
</evidence>
<accession>A0A090GRF0</accession>
<dbReference type="Proteomes" id="UP000046373">
    <property type="component" value="Unassembled WGS sequence"/>
</dbReference>
<dbReference type="AlphaFoldDB" id="A0A090GRF0"/>
<organism evidence="1 2">
    <name type="scientific">Mesorhizobium plurifarium</name>
    <dbReference type="NCBI Taxonomy" id="69974"/>
    <lineage>
        <taxon>Bacteria</taxon>
        <taxon>Pseudomonadati</taxon>
        <taxon>Pseudomonadota</taxon>
        <taxon>Alphaproteobacteria</taxon>
        <taxon>Hyphomicrobiales</taxon>
        <taxon>Phyllobacteriaceae</taxon>
        <taxon>Mesorhizobium</taxon>
    </lineage>
</organism>
<protein>
    <submittedName>
        <fullName evidence="1">Uncharacterized protein</fullName>
    </submittedName>
</protein>
<proteinExistence type="predicted"/>
<dbReference type="EMBL" id="CCNB01000045">
    <property type="protein sequence ID" value="CDX45847.1"/>
    <property type="molecule type" value="Genomic_DNA"/>
</dbReference>